<dbReference type="InterPro" id="IPR036291">
    <property type="entry name" value="NAD(P)-bd_dom_sf"/>
</dbReference>
<dbReference type="PROSITE" id="PS00059">
    <property type="entry name" value="ADH_ZINC"/>
    <property type="match status" value="1"/>
</dbReference>
<keyword evidence="3 5" id="KW-0862">Zinc</keyword>
<dbReference type="SUPFAM" id="SSF50129">
    <property type="entry name" value="GroES-like"/>
    <property type="match status" value="1"/>
</dbReference>
<dbReference type="InterPro" id="IPR013149">
    <property type="entry name" value="ADH-like_C"/>
</dbReference>
<dbReference type="FunFam" id="3.40.50.720:FF:000022">
    <property type="entry name" value="Cinnamyl alcohol dehydrogenase"/>
    <property type="match status" value="1"/>
</dbReference>
<dbReference type="GO" id="GO:0016616">
    <property type="term" value="F:oxidoreductase activity, acting on the CH-OH group of donors, NAD or NADP as acceptor"/>
    <property type="evidence" value="ECO:0007669"/>
    <property type="project" value="InterPro"/>
</dbReference>
<evidence type="ECO:0000313" key="9">
    <source>
        <dbReference type="Proteomes" id="UP000636479"/>
    </source>
</evidence>
<gene>
    <name evidence="8" type="ORF">MIND_00093800</name>
</gene>
<comment type="caution">
    <text evidence="8">The sequence shown here is derived from an EMBL/GenBank/DDBJ whole genome shotgun (WGS) entry which is preliminary data.</text>
</comment>
<dbReference type="SUPFAM" id="SSF51735">
    <property type="entry name" value="NAD(P)-binding Rossmann-fold domains"/>
    <property type="match status" value="1"/>
</dbReference>
<evidence type="ECO:0000256" key="4">
    <source>
        <dbReference type="ARBA" id="ARBA00023002"/>
    </source>
</evidence>
<dbReference type="OrthoDB" id="1879366at2759"/>
<feature type="domain" description="Alcohol dehydrogenase-like N-terminal" evidence="7">
    <location>
        <begin position="33"/>
        <end position="136"/>
    </location>
</feature>
<evidence type="ECO:0000256" key="1">
    <source>
        <dbReference type="ARBA" id="ARBA00001947"/>
    </source>
</evidence>
<dbReference type="AlphaFoldDB" id="A0A8H6TC19"/>
<dbReference type="InterPro" id="IPR002328">
    <property type="entry name" value="ADH_Zn_CS"/>
</dbReference>
<protein>
    <submittedName>
        <fullName evidence="8">NAD(P)-dependent alcohol dehydrogenase protein</fullName>
    </submittedName>
</protein>
<dbReference type="GeneID" id="59340407"/>
<reference evidence="8" key="1">
    <citation type="submission" date="2020-05" db="EMBL/GenBank/DDBJ databases">
        <title>Mycena genomes resolve the evolution of fungal bioluminescence.</title>
        <authorList>
            <person name="Tsai I.J."/>
        </authorList>
    </citation>
    <scope>NUCLEOTIDE SEQUENCE</scope>
    <source>
        <strain evidence="8">171206Taipei</strain>
    </source>
</reference>
<dbReference type="InterPro" id="IPR047109">
    <property type="entry name" value="CAD-like"/>
</dbReference>
<name>A0A8H6TC19_9AGAR</name>
<organism evidence="8 9">
    <name type="scientific">Mycena indigotica</name>
    <dbReference type="NCBI Taxonomy" id="2126181"/>
    <lineage>
        <taxon>Eukaryota</taxon>
        <taxon>Fungi</taxon>
        <taxon>Dikarya</taxon>
        <taxon>Basidiomycota</taxon>
        <taxon>Agaricomycotina</taxon>
        <taxon>Agaricomycetes</taxon>
        <taxon>Agaricomycetidae</taxon>
        <taxon>Agaricales</taxon>
        <taxon>Marasmiineae</taxon>
        <taxon>Mycenaceae</taxon>
        <taxon>Mycena</taxon>
    </lineage>
</organism>
<dbReference type="PANTHER" id="PTHR42683">
    <property type="entry name" value="ALDEHYDE REDUCTASE"/>
    <property type="match status" value="1"/>
</dbReference>
<proteinExistence type="inferred from homology"/>
<dbReference type="InterPro" id="IPR011032">
    <property type="entry name" value="GroES-like_sf"/>
</dbReference>
<keyword evidence="2 5" id="KW-0479">Metal-binding</keyword>
<dbReference type="Pfam" id="PF08240">
    <property type="entry name" value="ADH_N"/>
    <property type="match status" value="1"/>
</dbReference>
<dbReference type="Pfam" id="PF00107">
    <property type="entry name" value="ADH_zinc_N"/>
    <property type="match status" value="1"/>
</dbReference>
<dbReference type="Gene3D" id="3.90.180.10">
    <property type="entry name" value="Medium-chain alcohol dehydrogenases, catalytic domain"/>
    <property type="match status" value="1"/>
</dbReference>
<evidence type="ECO:0000259" key="7">
    <source>
        <dbReference type="Pfam" id="PF08240"/>
    </source>
</evidence>
<evidence type="ECO:0000259" key="6">
    <source>
        <dbReference type="Pfam" id="PF00107"/>
    </source>
</evidence>
<dbReference type="InterPro" id="IPR013154">
    <property type="entry name" value="ADH-like_N"/>
</dbReference>
<dbReference type="GO" id="GO:0008270">
    <property type="term" value="F:zinc ion binding"/>
    <property type="evidence" value="ECO:0007669"/>
    <property type="project" value="InterPro"/>
</dbReference>
<dbReference type="Gene3D" id="3.40.50.720">
    <property type="entry name" value="NAD(P)-binding Rossmann-like Domain"/>
    <property type="match status" value="1"/>
</dbReference>
<dbReference type="RefSeq" id="XP_037225801.1">
    <property type="nucleotide sequence ID" value="XM_037357891.1"/>
</dbReference>
<evidence type="ECO:0000313" key="8">
    <source>
        <dbReference type="EMBL" id="KAF7315778.1"/>
    </source>
</evidence>
<keyword evidence="9" id="KW-1185">Reference proteome</keyword>
<keyword evidence="4" id="KW-0560">Oxidoreductase</keyword>
<comment type="similarity">
    <text evidence="5">Belongs to the zinc-containing alcohol dehydrogenase family.</text>
</comment>
<dbReference type="PROSITE" id="PS00065">
    <property type="entry name" value="D_2_HYDROXYACID_DH_1"/>
    <property type="match status" value="1"/>
</dbReference>
<dbReference type="Proteomes" id="UP000636479">
    <property type="component" value="Unassembled WGS sequence"/>
</dbReference>
<dbReference type="CDD" id="cd05283">
    <property type="entry name" value="CAD1"/>
    <property type="match status" value="1"/>
</dbReference>
<comment type="cofactor">
    <cofactor evidence="1 5">
        <name>Zn(2+)</name>
        <dbReference type="ChEBI" id="CHEBI:29105"/>
    </cofactor>
</comment>
<accession>A0A8H6TC19</accession>
<dbReference type="EMBL" id="JACAZF010000001">
    <property type="protein sequence ID" value="KAF7315778.1"/>
    <property type="molecule type" value="Genomic_DNA"/>
</dbReference>
<sequence>MSATVEYTVFKGSPGGGNGVIESKTVRPAPTGKEVLVRITHSGICGTDEHYKNADMALGHEGVGIVEQVGDAVTRLNVGDVVGWGYIHKTCGECESCLRGHDQYCNKREWYGTHNFHQGSFGSHAVWEDTFLFKVPPSLKPEYAAPLMCGGATVFSVIEAYNIRPTDRVGVIGVGGLGHLAIQFLAKMGSDVVVFSSTDSKKDEAIRLGAKEFHTTKGVEHFEGVKPLDHLIITTSFLTKWKPFIDIMKPEGTIYPITISGDDLVLPILPVVLAGITIQGTVVASRSVHARMLEFAARNDVYPIIETFPMTKDGVNAGMQKLRDGHMRYRGVLVA</sequence>
<evidence type="ECO:0000256" key="5">
    <source>
        <dbReference type="RuleBase" id="RU361277"/>
    </source>
</evidence>
<evidence type="ECO:0000256" key="3">
    <source>
        <dbReference type="ARBA" id="ARBA00022833"/>
    </source>
</evidence>
<dbReference type="InterPro" id="IPR029752">
    <property type="entry name" value="D-isomer_DH_CS1"/>
</dbReference>
<evidence type="ECO:0000256" key="2">
    <source>
        <dbReference type="ARBA" id="ARBA00022723"/>
    </source>
</evidence>
<feature type="domain" description="Alcohol dehydrogenase-like C-terminal" evidence="6">
    <location>
        <begin position="176"/>
        <end position="297"/>
    </location>
</feature>